<dbReference type="PANTHER" id="PTHR30055:SF151">
    <property type="entry name" value="TRANSCRIPTIONAL REGULATORY PROTEIN"/>
    <property type="match status" value="1"/>
</dbReference>
<evidence type="ECO:0000256" key="1">
    <source>
        <dbReference type="ARBA" id="ARBA00023015"/>
    </source>
</evidence>
<dbReference type="Gene3D" id="1.10.357.10">
    <property type="entry name" value="Tetracycline Repressor, domain 2"/>
    <property type="match status" value="1"/>
</dbReference>
<comment type="caution">
    <text evidence="7">The sequence shown here is derived from an EMBL/GenBank/DDBJ whole genome shotgun (WGS) entry which is preliminary data.</text>
</comment>
<dbReference type="Pfam" id="PF02909">
    <property type="entry name" value="TetR_C_1"/>
    <property type="match status" value="1"/>
</dbReference>
<keyword evidence="2 4" id="KW-0238">DNA-binding</keyword>
<dbReference type="PROSITE" id="PS50977">
    <property type="entry name" value="HTH_TETR_2"/>
    <property type="match status" value="1"/>
</dbReference>
<proteinExistence type="predicted"/>
<dbReference type="Pfam" id="PF00440">
    <property type="entry name" value="TetR_N"/>
    <property type="match status" value="1"/>
</dbReference>
<keyword evidence="1" id="KW-0805">Transcription regulation</keyword>
<evidence type="ECO:0000256" key="5">
    <source>
        <dbReference type="SAM" id="MobiDB-lite"/>
    </source>
</evidence>
<name>A0ABY2PAG2_9ACTN</name>
<evidence type="ECO:0000256" key="3">
    <source>
        <dbReference type="ARBA" id="ARBA00023163"/>
    </source>
</evidence>
<feature type="region of interest" description="Disordered" evidence="5">
    <location>
        <begin position="223"/>
        <end position="260"/>
    </location>
</feature>
<dbReference type="InterPro" id="IPR036271">
    <property type="entry name" value="Tet_transcr_reg_TetR-rel_C_sf"/>
</dbReference>
<dbReference type="SUPFAM" id="SSF46689">
    <property type="entry name" value="Homeodomain-like"/>
    <property type="match status" value="1"/>
</dbReference>
<gene>
    <name evidence="7" type="ORF">E5Z02_22800</name>
</gene>
<accession>A0ABY2PAG2</accession>
<sequence>MVVFAGQGDPHRTLSLLWRADAPPPTRGAPGPKPRLSVDTIVAAAVALADAEGMAALSMRAVGDRLGRTAMALYTYVPGKSELLDLMYDAVHAELPTAYPESAPDNWRAPLTAWAGDVLEFSVRHPWVLQVSQARPVLGPHEYAGLDTLITLLRATGLEAGAVRRLVGTLFPFVRGSAQTVADARLAATATGSSDAEWWAARSAALTELVPDFAERFPAVSGLETEGPAEPYPDPASEQAPEQAPDPDAPRDAVQGVAPDVGMPYLEREARETFRVGLGVLLDGIEAARARRP</sequence>
<evidence type="ECO:0000313" key="7">
    <source>
        <dbReference type="EMBL" id="TGZ05508.1"/>
    </source>
</evidence>
<dbReference type="Proteomes" id="UP000306274">
    <property type="component" value="Unassembled WGS sequence"/>
</dbReference>
<keyword evidence="8" id="KW-1185">Reference proteome</keyword>
<organism evidence="7 8">
    <name type="scientific">Streptomyces rhizosphaericola</name>
    <dbReference type="NCBI Taxonomy" id="2564098"/>
    <lineage>
        <taxon>Bacteria</taxon>
        <taxon>Bacillati</taxon>
        <taxon>Actinomycetota</taxon>
        <taxon>Actinomycetes</taxon>
        <taxon>Kitasatosporales</taxon>
        <taxon>Streptomycetaceae</taxon>
        <taxon>Streptomyces</taxon>
    </lineage>
</organism>
<dbReference type="SUPFAM" id="SSF48498">
    <property type="entry name" value="Tetracyclin repressor-like, C-terminal domain"/>
    <property type="match status" value="1"/>
</dbReference>
<dbReference type="EMBL" id="SRZK01000255">
    <property type="protein sequence ID" value="TGZ05508.1"/>
    <property type="molecule type" value="Genomic_DNA"/>
</dbReference>
<protein>
    <submittedName>
        <fullName evidence="7">TetR family transcriptional regulator</fullName>
    </submittedName>
</protein>
<dbReference type="InterPro" id="IPR050109">
    <property type="entry name" value="HTH-type_TetR-like_transc_reg"/>
</dbReference>
<dbReference type="InterPro" id="IPR001647">
    <property type="entry name" value="HTH_TetR"/>
</dbReference>
<feature type="DNA-binding region" description="H-T-H motif" evidence="4">
    <location>
        <begin position="58"/>
        <end position="77"/>
    </location>
</feature>
<dbReference type="RefSeq" id="WP_136016953.1">
    <property type="nucleotide sequence ID" value="NZ_SRZK01000255.1"/>
</dbReference>
<dbReference type="InterPro" id="IPR004111">
    <property type="entry name" value="Repressor_TetR_C"/>
</dbReference>
<dbReference type="PANTHER" id="PTHR30055">
    <property type="entry name" value="HTH-TYPE TRANSCRIPTIONAL REGULATOR RUTR"/>
    <property type="match status" value="1"/>
</dbReference>
<reference evidence="7 8" key="1">
    <citation type="submission" date="2019-04" db="EMBL/GenBank/DDBJ databases">
        <title>Streptomyces rhizosphaericola sp. nov., an actinobacterium isolated from the wheat rhizosphere.</title>
        <authorList>
            <person name="Vargas Hoyos H.A."/>
            <person name="Santos S.N."/>
            <person name="Genuario D.B."/>
            <person name="Melo I.S."/>
            <person name="Da Silva L.J."/>
            <person name="Da Silva F.S.P."/>
            <person name="Zucchi T.D."/>
        </authorList>
    </citation>
    <scope>NUCLEOTIDE SEQUENCE [LARGE SCALE GENOMIC DNA]</scope>
    <source>
        <strain evidence="7 8">1AS2c</strain>
    </source>
</reference>
<evidence type="ECO:0000256" key="2">
    <source>
        <dbReference type="ARBA" id="ARBA00023125"/>
    </source>
</evidence>
<evidence type="ECO:0000313" key="8">
    <source>
        <dbReference type="Proteomes" id="UP000306274"/>
    </source>
</evidence>
<evidence type="ECO:0000259" key="6">
    <source>
        <dbReference type="PROSITE" id="PS50977"/>
    </source>
</evidence>
<dbReference type="Gene3D" id="1.10.10.60">
    <property type="entry name" value="Homeodomain-like"/>
    <property type="match status" value="1"/>
</dbReference>
<keyword evidence="3" id="KW-0804">Transcription</keyword>
<feature type="domain" description="HTH tetR-type" evidence="6">
    <location>
        <begin position="35"/>
        <end position="95"/>
    </location>
</feature>
<evidence type="ECO:0000256" key="4">
    <source>
        <dbReference type="PROSITE-ProRule" id="PRU00335"/>
    </source>
</evidence>
<dbReference type="InterPro" id="IPR009057">
    <property type="entry name" value="Homeodomain-like_sf"/>
</dbReference>